<dbReference type="AlphaFoldDB" id="A0A7T7BQL0"/>
<accession>A0A7T7BQL0</accession>
<gene>
    <name evidence="1" type="ORF">Pdw03_5896</name>
</gene>
<dbReference type="RefSeq" id="XP_065958137.1">
    <property type="nucleotide sequence ID" value="XM_066101197.1"/>
</dbReference>
<protein>
    <submittedName>
        <fullName evidence="1">Uncharacterized protein</fullName>
    </submittedName>
</protein>
<proteinExistence type="predicted"/>
<reference evidence="1 2" key="1">
    <citation type="submission" date="2020-08" db="EMBL/GenBank/DDBJ databases">
        <title>The completed genome sequence of the pathogenic ascomycete fungus Penicillium digitatum.</title>
        <authorList>
            <person name="Wang M."/>
        </authorList>
    </citation>
    <scope>NUCLEOTIDE SEQUENCE [LARGE SCALE GENOMIC DNA]</scope>
    <source>
        <strain evidence="1 2">PdW03</strain>
    </source>
</reference>
<name>A0A7T7BQL0_PENDI</name>
<evidence type="ECO:0000313" key="2">
    <source>
        <dbReference type="Proteomes" id="UP000595662"/>
    </source>
</evidence>
<dbReference type="EMBL" id="CP060779">
    <property type="protein sequence ID" value="QQK48261.1"/>
    <property type="molecule type" value="Genomic_DNA"/>
</dbReference>
<sequence length="124" mass="14263">MPKSLDLVQAFKQGYSFDLREETMRCLWRIFAWPKGWKSEDEGGQQLETFDRATLVQSLERSQLSGIQDTRLTPGFQERYVRFGIGGAGNMRKSCFPFLGVHGLSNLLYLELTDIIFLKQSTFS</sequence>
<dbReference type="Proteomes" id="UP000595662">
    <property type="component" value="Chromosome 6"/>
</dbReference>
<dbReference type="GeneID" id="90952789"/>
<evidence type="ECO:0000313" key="1">
    <source>
        <dbReference type="EMBL" id="QQK48261.1"/>
    </source>
</evidence>
<organism evidence="1 2">
    <name type="scientific">Penicillium digitatum</name>
    <name type="common">Green mold</name>
    <dbReference type="NCBI Taxonomy" id="36651"/>
    <lineage>
        <taxon>Eukaryota</taxon>
        <taxon>Fungi</taxon>
        <taxon>Dikarya</taxon>
        <taxon>Ascomycota</taxon>
        <taxon>Pezizomycotina</taxon>
        <taxon>Eurotiomycetes</taxon>
        <taxon>Eurotiomycetidae</taxon>
        <taxon>Eurotiales</taxon>
        <taxon>Aspergillaceae</taxon>
        <taxon>Penicillium</taxon>
    </lineage>
</organism>